<evidence type="ECO:0000256" key="1">
    <source>
        <dbReference type="SAM" id="MobiDB-lite"/>
    </source>
</evidence>
<feature type="compositionally biased region" description="Polar residues" evidence="1">
    <location>
        <begin position="632"/>
        <end position="641"/>
    </location>
</feature>
<feature type="region of interest" description="Disordered" evidence="1">
    <location>
        <begin position="579"/>
        <end position="641"/>
    </location>
</feature>
<evidence type="ECO:0000259" key="2">
    <source>
        <dbReference type="Pfam" id="PF25276"/>
    </source>
</evidence>
<feature type="region of interest" description="Disordered" evidence="1">
    <location>
        <begin position="1209"/>
        <end position="1232"/>
    </location>
</feature>
<feature type="region of interest" description="Disordered" evidence="1">
    <location>
        <begin position="1148"/>
        <end position="1170"/>
    </location>
</feature>
<protein>
    <recommendedName>
        <fullName evidence="2">DUF7870 domain-containing protein</fullName>
    </recommendedName>
</protein>
<name>A0A8J5G9D7_ZINOF</name>
<feature type="region of interest" description="Disordered" evidence="1">
    <location>
        <begin position="1105"/>
        <end position="1127"/>
    </location>
</feature>
<dbReference type="Proteomes" id="UP000734854">
    <property type="component" value="Unassembled WGS sequence"/>
</dbReference>
<comment type="caution">
    <text evidence="3">The sequence shown here is derived from an EMBL/GenBank/DDBJ whole genome shotgun (WGS) entry which is preliminary data.</text>
</comment>
<feature type="domain" description="DUF7870" evidence="2">
    <location>
        <begin position="1466"/>
        <end position="1524"/>
    </location>
</feature>
<dbReference type="PANTHER" id="PTHR33597:SF11">
    <property type="entry name" value="OS07G0620600 PROTEIN"/>
    <property type="match status" value="1"/>
</dbReference>
<feature type="compositionally biased region" description="Polar residues" evidence="1">
    <location>
        <begin position="614"/>
        <end position="623"/>
    </location>
</feature>
<sequence>MARPPPQAAAGQTTPGRRVRAWRPVAHNGHIASQLQAKPAKRWSDLFKDNRHCNGDMALSRIPKHGTRAVLSANNMEPIECAMGHCLIGWSLCYARLPIIREAHAVSVRSLPWSITLSIRIELQNTDRISFARVLVEVDITKPLPESIPVTLSDNRELDLQITFEAALKLYDAGPSELRKVQSLNVHRIREAEDLEEVEFRLTGLTGTQATTYTGTAGNGTLWNGTISEFALPDGTLQRRTRTPDPETYSSESIFSKGIGQYRALDKQKQTLQDNMSLNHTTVRAHDKTAQKINVQGVSSSHHQHAQQAQTEGHDIRNGLQRVGNNQQVMPTTKQSAVMAAIGNRNTTDITAADGNQRNEVHYSVSGGELLHRSQKGSDTQGRASRRVSAMQIQIQQQERTAVTQNSDKAIHGVITAQGHAHVDNGDQNQLRLGFKVSRREPKQVCSGLSTRKKQNLNKAFGLNHNLAQDLLQHSAMVSIFHQPSSRPGNYSKSTAELGGSDTKHLKCIVHAGVSDIDHDIQNRDHMAEPIAQEATATTQQTNCELQHTYSQCREVNQLATQPGISYLEQAEAGKQCAASEGRKGSLDSNSSQQSDSGEGSDCSSPMQGFLDTSYANSSTSEPDSAPAMEMDSQQQWTVQSRARSAKRQMLANQMHIRVMNGKEIDLVSALPASDFHQSLHAHKTEAASAMNLGSKEVGMDDRVQTRNQVARLSSDGYHGNKANRIGIAEIEEQKHIRERSLRAQEELQRLQEIGYTTGNFEEEYQLVRKCADQLSRADFLYCKQKAKCKYFREVDRNTTYFHSLVKRTNRKQEIMVIEKSDGDTTTCLNEIINEFVDTFQGLLGTSLQRIPLNTKCLDFGRTLNLEQQGMLVLMPTEEEIKKALFSIGRWQTVLRCMTGRLQIARRRTLHRVGADLTQRADGTMTVHETDMFGGWCSETAGQVVGSYSPHPCEDGCLLSGWYSESTRHVYLQMTAGSDTSSDLTGHLRTFPASGAQPQGACSRWGRGPSPSPIGRTATVGDGVGCRRSGSTPLPELTTTWSSSRWLAVPGDVKPSTSKGSLSAAGLCPNPAARRQARHDSQAHKGQQRGPFILVHSESSQIMCRSPPTSVFRSPSSAATPQPEPPAVLLGEREKREGEGQRFSWISPVHLGEGGSREHLGKSKDGCTKERDGLHSQIPRGALTLGSAVKCDPTTTSFAEAVFFSSGDSQPKPAISGATQPRKSRCSRLVDGSARREGGARWLIIIARKSQGLPHGGFQVLKEAMTGPGFTSAAFYTDQTTTGRSLCPSGCGCDLARANNPGGCRLLGGIQTRAGGGDELVVGLPHPPVLGVIARSVLLTTVVLAFPWLRSLLLQAAVGLILPSPPHRWADDPYFFRMLLRDLWREELLVAGERSPAVFLGNPCARITLVKQNRITLGKPVATQIQVSSKTLTLGGSCLRPGTKQEAAAKNPIGGKLLGQLNNNVLSELEDAVLEPPLDLKSFAFFQKKIKHLADLFGSSLIQCLRRVFIDIGLPGRMASEEWFLLEEVSFSN</sequence>
<evidence type="ECO:0000313" key="3">
    <source>
        <dbReference type="EMBL" id="KAG6494582.1"/>
    </source>
</evidence>
<feature type="compositionally biased region" description="Polar residues" evidence="1">
    <location>
        <begin position="1105"/>
        <end position="1120"/>
    </location>
</feature>
<keyword evidence="4" id="KW-1185">Reference proteome</keyword>
<evidence type="ECO:0000313" key="4">
    <source>
        <dbReference type="Proteomes" id="UP000734854"/>
    </source>
</evidence>
<accession>A0A8J5G9D7</accession>
<dbReference type="Pfam" id="PF25276">
    <property type="entry name" value="DUF7870"/>
    <property type="match status" value="1"/>
</dbReference>
<gene>
    <name evidence="3" type="ORF">ZIOFF_042342</name>
</gene>
<proteinExistence type="predicted"/>
<feature type="region of interest" description="Disordered" evidence="1">
    <location>
        <begin position="992"/>
        <end position="1035"/>
    </location>
</feature>
<dbReference type="InterPro" id="IPR057192">
    <property type="entry name" value="DUF7870"/>
</dbReference>
<organism evidence="3 4">
    <name type="scientific">Zingiber officinale</name>
    <name type="common">Ginger</name>
    <name type="synonym">Amomum zingiber</name>
    <dbReference type="NCBI Taxonomy" id="94328"/>
    <lineage>
        <taxon>Eukaryota</taxon>
        <taxon>Viridiplantae</taxon>
        <taxon>Streptophyta</taxon>
        <taxon>Embryophyta</taxon>
        <taxon>Tracheophyta</taxon>
        <taxon>Spermatophyta</taxon>
        <taxon>Magnoliopsida</taxon>
        <taxon>Liliopsida</taxon>
        <taxon>Zingiberales</taxon>
        <taxon>Zingiberaceae</taxon>
        <taxon>Zingiber</taxon>
    </lineage>
</organism>
<feature type="compositionally biased region" description="Low complexity" evidence="1">
    <location>
        <begin position="587"/>
        <end position="605"/>
    </location>
</feature>
<dbReference type="EMBL" id="JACMSC010000012">
    <property type="protein sequence ID" value="KAG6494582.1"/>
    <property type="molecule type" value="Genomic_DNA"/>
</dbReference>
<reference evidence="3 4" key="1">
    <citation type="submission" date="2020-08" db="EMBL/GenBank/DDBJ databases">
        <title>Plant Genome Project.</title>
        <authorList>
            <person name="Zhang R.-G."/>
        </authorList>
    </citation>
    <scope>NUCLEOTIDE SEQUENCE [LARGE SCALE GENOMIC DNA]</scope>
    <source>
        <tissue evidence="3">Rhizome</tissue>
    </source>
</reference>
<dbReference type="PANTHER" id="PTHR33597">
    <property type="entry name" value="OS02G0760400 PROTEIN"/>
    <property type="match status" value="1"/>
</dbReference>
<feature type="region of interest" description="Disordered" evidence="1">
    <location>
        <begin position="1052"/>
        <end position="1090"/>
    </location>
</feature>
<feature type="compositionally biased region" description="Basic and acidic residues" evidence="1">
    <location>
        <begin position="1155"/>
        <end position="1170"/>
    </location>
</feature>